<feature type="transmembrane region" description="Helical" evidence="1">
    <location>
        <begin position="415"/>
        <end position="434"/>
    </location>
</feature>
<dbReference type="EnsemblMetazoa" id="XM_030974610">
    <property type="protein sequence ID" value="XP_030830470"/>
    <property type="gene ID" value="LOC590453"/>
</dbReference>
<dbReference type="Proteomes" id="UP000007110">
    <property type="component" value="Unassembled WGS sequence"/>
</dbReference>
<feature type="transmembrane region" description="Helical" evidence="1">
    <location>
        <begin position="446"/>
        <end position="467"/>
    </location>
</feature>
<dbReference type="OMA" id="ACPLVCF"/>
<proteinExistence type="predicted"/>
<dbReference type="PANTHER" id="PTHR11360">
    <property type="entry name" value="MONOCARBOXYLATE TRANSPORTER"/>
    <property type="match status" value="1"/>
</dbReference>
<feature type="transmembrane region" description="Helical" evidence="1">
    <location>
        <begin position="60"/>
        <end position="80"/>
    </location>
</feature>
<evidence type="ECO:0000313" key="2">
    <source>
        <dbReference type="EnsemblMetazoa" id="XP_030830470"/>
    </source>
</evidence>
<accession>A0A7M7STQ6</accession>
<feature type="transmembrane region" description="Helical" evidence="1">
    <location>
        <begin position="175"/>
        <end position="194"/>
    </location>
</feature>
<dbReference type="RefSeq" id="XP_030830470.1">
    <property type="nucleotide sequence ID" value="XM_030974610.1"/>
</dbReference>
<sequence>MASERGNPDHRGESTDKWRYVVLVSKLSLDFLTTGLLKSFGLLIPALIHKLDTNYGTIGLILSLELTLFFMACPLVCFLSKRINQRLLCIMGSVASSGAIIMSAFTTSALWFGVAMFLTGLFSAPMNQISHAVLHRYFGVKFGFVNSVCLLGCLVGGMIFPPITYSLLEEYGIEGALICLGALYLNCVPIAVTFRNPSDSRNKSSVEYVRDKELEAGIPMEVAHPSSEYEGNCETKLSQSEENTDPLMVKHQVEATELRQNIEPKYGRVTRFLWISLNLRVLVNEKAFTILFLPCKYLIEVVYVAWILFVVSFAMAKDLPEALATYLPIAGSVGGFFNQGLVTILLHYRPFWGAPIFIVNMSSVALAFFLYPVSSSFVHLLVCSFFVGGGIFGGFPATYSVLVTYVSAENFDSMLSVKFFVTGVGVVSSGYMAGTLYDVSGSFDDVFMMMGGMSVAAVLLTVALVICKRTRRKQNGAIKVK</sequence>
<reference evidence="3" key="1">
    <citation type="submission" date="2015-02" db="EMBL/GenBank/DDBJ databases">
        <title>Genome sequencing for Strongylocentrotus purpuratus.</title>
        <authorList>
            <person name="Murali S."/>
            <person name="Liu Y."/>
            <person name="Vee V."/>
            <person name="English A."/>
            <person name="Wang M."/>
            <person name="Skinner E."/>
            <person name="Han Y."/>
            <person name="Muzny D.M."/>
            <person name="Worley K.C."/>
            <person name="Gibbs R.A."/>
        </authorList>
    </citation>
    <scope>NUCLEOTIDE SEQUENCE</scope>
</reference>
<evidence type="ECO:0000313" key="3">
    <source>
        <dbReference type="Proteomes" id="UP000007110"/>
    </source>
</evidence>
<feature type="transmembrane region" description="Helical" evidence="1">
    <location>
        <begin position="377"/>
        <end position="403"/>
    </location>
</feature>
<dbReference type="AlphaFoldDB" id="A0A7M7STQ6"/>
<dbReference type="InterPro" id="IPR011701">
    <property type="entry name" value="MFS"/>
</dbReference>
<dbReference type="GeneID" id="590453"/>
<feature type="transmembrane region" description="Helical" evidence="1">
    <location>
        <begin position="142"/>
        <end position="163"/>
    </location>
</feature>
<feature type="transmembrane region" description="Helical" evidence="1">
    <location>
        <begin position="297"/>
        <end position="316"/>
    </location>
</feature>
<organism evidence="2 3">
    <name type="scientific">Strongylocentrotus purpuratus</name>
    <name type="common">Purple sea urchin</name>
    <dbReference type="NCBI Taxonomy" id="7668"/>
    <lineage>
        <taxon>Eukaryota</taxon>
        <taxon>Metazoa</taxon>
        <taxon>Echinodermata</taxon>
        <taxon>Eleutherozoa</taxon>
        <taxon>Echinozoa</taxon>
        <taxon>Echinoidea</taxon>
        <taxon>Euechinoidea</taxon>
        <taxon>Echinacea</taxon>
        <taxon>Camarodonta</taxon>
        <taxon>Echinidea</taxon>
        <taxon>Strongylocentrotidae</taxon>
        <taxon>Strongylocentrotus</taxon>
    </lineage>
</organism>
<feature type="transmembrane region" description="Helical" evidence="1">
    <location>
        <begin position="87"/>
        <end position="105"/>
    </location>
</feature>
<dbReference type="Gene3D" id="1.20.1250.20">
    <property type="entry name" value="MFS general substrate transporter like domains"/>
    <property type="match status" value="1"/>
</dbReference>
<protein>
    <submittedName>
        <fullName evidence="2">Uncharacterized protein</fullName>
    </submittedName>
</protein>
<dbReference type="InterPro" id="IPR050327">
    <property type="entry name" value="Proton-linked_MCT"/>
</dbReference>
<name>A0A7M7STQ6_STRPU</name>
<dbReference type="InterPro" id="IPR036259">
    <property type="entry name" value="MFS_trans_sf"/>
</dbReference>
<feature type="transmembrane region" description="Helical" evidence="1">
    <location>
        <begin position="111"/>
        <end position="130"/>
    </location>
</feature>
<keyword evidence="3" id="KW-1185">Reference proteome</keyword>
<dbReference type="KEGG" id="spu:590453"/>
<dbReference type="PANTHER" id="PTHR11360:SF303">
    <property type="entry name" value="MAJOR FACILITATOR SUPERFAMILY (MFS) PROFILE DOMAIN-CONTAINING PROTEIN"/>
    <property type="match status" value="1"/>
</dbReference>
<dbReference type="SUPFAM" id="SSF103473">
    <property type="entry name" value="MFS general substrate transporter"/>
    <property type="match status" value="1"/>
</dbReference>
<dbReference type="GO" id="GO:0008028">
    <property type="term" value="F:monocarboxylic acid transmembrane transporter activity"/>
    <property type="evidence" value="ECO:0000318"/>
    <property type="project" value="GO_Central"/>
</dbReference>
<reference evidence="2" key="2">
    <citation type="submission" date="2021-01" db="UniProtKB">
        <authorList>
            <consortium name="EnsemblMetazoa"/>
        </authorList>
    </citation>
    <scope>IDENTIFICATION</scope>
</reference>
<dbReference type="InParanoid" id="A0A7M7STQ6"/>
<dbReference type="GO" id="GO:0005886">
    <property type="term" value="C:plasma membrane"/>
    <property type="evidence" value="ECO:0000318"/>
    <property type="project" value="GO_Central"/>
</dbReference>
<keyword evidence="1" id="KW-1133">Transmembrane helix</keyword>
<feature type="transmembrane region" description="Helical" evidence="1">
    <location>
        <begin position="20"/>
        <end position="48"/>
    </location>
</feature>
<feature type="transmembrane region" description="Helical" evidence="1">
    <location>
        <begin position="351"/>
        <end position="371"/>
    </location>
</feature>
<dbReference type="OrthoDB" id="6499973at2759"/>
<feature type="transmembrane region" description="Helical" evidence="1">
    <location>
        <begin position="322"/>
        <end position="344"/>
    </location>
</feature>
<dbReference type="Pfam" id="PF07690">
    <property type="entry name" value="MFS_1"/>
    <property type="match status" value="1"/>
</dbReference>
<keyword evidence="1" id="KW-0472">Membrane</keyword>
<evidence type="ECO:0000256" key="1">
    <source>
        <dbReference type="SAM" id="Phobius"/>
    </source>
</evidence>
<keyword evidence="1" id="KW-0812">Transmembrane</keyword>